<evidence type="ECO:0000313" key="3">
    <source>
        <dbReference type="Proteomes" id="UP001497623"/>
    </source>
</evidence>
<proteinExistence type="predicted"/>
<name>A0AAV2RAT3_MEGNR</name>
<dbReference type="AlphaFoldDB" id="A0AAV2RAT3"/>
<sequence length="188" mass="22341">MASYETIFGVTLFTLEFYHILTHLAILFRVRMLPRQDLVRQQWYFIIDLGTAFCSSFLYLQKFQLLTSVQFIQHLYYIIFWNQTNPAKKIISWSSLDWMKSDFSKDWNLDCILGTAFDASVHILMAYYLSAHLSLFQILLSISLCVSSFYFLIFNSEKFAWRDPNETEHPTWINKRIKPVAEEDAKLF</sequence>
<accession>A0AAV2RAT3</accession>
<keyword evidence="1" id="KW-0812">Transmembrane</keyword>
<feature type="transmembrane region" description="Helical" evidence="1">
    <location>
        <begin position="42"/>
        <end position="60"/>
    </location>
</feature>
<evidence type="ECO:0000313" key="2">
    <source>
        <dbReference type="EMBL" id="CAL4121750.1"/>
    </source>
</evidence>
<dbReference type="Proteomes" id="UP001497623">
    <property type="component" value="Unassembled WGS sequence"/>
</dbReference>
<reference evidence="2 3" key="1">
    <citation type="submission" date="2024-05" db="EMBL/GenBank/DDBJ databases">
        <authorList>
            <person name="Wallberg A."/>
        </authorList>
    </citation>
    <scope>NUCLEOTIDE SEQUENCE [LARGE SCALE GENOMIC DNA]</scope>
</reference>
<organism evidence="2 3">
    <name type="scientific">Meganyctiphanes norvegica</name>
    <name type="common">Northern krill</name>
    <name type="synonym">Thysanopoda norvegica</name>
    <dbReference type="NCBI Taxonomy" id="48144"/>
    <lineage>
        <taxon>Eukaryota</taxon>
        <taxon>Metazoa</taxon>
        <taxon>Ecdysozoa</taxon>
        <taxon>Arthropoda</taxon>
        <taxon>Crustacea</taxon>
        <taxon>Multicrustacea</taxon>
        <taxon>Malacostraca</taxon>
        <taxon>Eumalacostraca</taxon>
        <taxon>Eucarida</taxon>
        <taxon>Euphausiacea</taxon>
        <taxon>Euphausiidae</taxon>
        <taxon>Meganyctiphanes</taxon>
    </lineage>
</organism>
<evidence type="ECO:0008006" key="4">
    <source>
        <dbReference type="Google" id="ProtNLM"/>
    </source>
</evidence>
<feature type="transmembrane region" description="Helical" evidence="1">
    <location>
        <begin position="7"/>
        <end position="30"/>
    </location>
</feature>
<feature type="transmembrane region" description="Helical" evidence="1">
    <location>
        <begin position="107"/>
        <end position="129"/>
    </location>
</feature>
<keyword evidence="1" id="KW-1133">Transmembrane helix</keyword>
<keyword evidence="3" id="KW-1185">Reference proteome</keyword>
<keyword evidence="1" id="KW-0472">Membrane</keyword>
<protein>
    <recommendedName>
        <fullName evidence="4">Vomeronasal type-1 receptor</fullName>
    </recommendedName>
</protein>
<comment type="caution">
    <text evidence="2">The sequence shown here is derived from an EMBL/GenBank/DDBJ whole genome shotgun (WGS) entry which is preliminary data.</text>
</comment>
<evidence type="ECO:0000256" key="1">
    <source>
        <dbReference type="SAM" id="Phobius"/>
    </source>
</evidence>
<feature type="transmembrane region" description="Helical" evidence="1">
    <location>
        <begin position="135"/>
        <end position="154"/>
    </location>
</feature>
<dbReference type="EMBL" id="CAXKWB010019219">
    <property type="protein sequence ID" value="CAL4121750.1"/>
    <property type="molecule type" value="Genomic_DNA"/>
</dbReference>
<gene>
    <name evidence="2" type="ORF">MNOR_LOCUS22612</name>
</gene>